<dbReference type="PROSITE" id="PS50110">
    <property type="entry name" value="RESPONSE_REGULATORY"/>
    <property type="match status" value="1"/>
</dbReference>
<reference evidence="3 4" key="1">
    <citation type="submission" date="2019-04" db="EMBL/GenBank/DDBJ databases">
        <title>Sphingomonas psychrotolerans sp. nov., isolated from soil in the Tianshan Mountains, Xinjiang, China.</title>
        <authorList>
            <person name="Luo Y."/>
            <person name="Sheng H."/>
        </authorList>
    </citation>
    <scope>NUCLEOTIDE SEQUENCE [LARGE SCALE GENOMIC DNA]</scope>
    <source>
        <strain evidence="3 4">ZFGT-11</strain>
    </source>
</reference>
<gene>
    <name evidence="3" type="ORF">E5A73_05925</name>
</gene>
<dbReference type="Gene3D" id="3.40.50.2300">
    <property type="match status" value="1"/>
</dbReference>
<dbReference type="InterPro" id="IPR001789">
    <property type="entry name" value="Sig_transdc_resp-reg_receiver"/>
</dbReference>
<dbReference type="InterPro" id="IPR011006">
    <property type="entry name" value="CheY-like_superfamily"/>
</dbReference>
<evidence type="ECO:0000313" key="3">
    <source>
        <dbReference type="EMBL" id="TGX54978.1"/>
    </source>
</evidence>
<organism evidence="3 4">
    <name type="scientific">Sphingomonas gei</name>
    <dbReference type="NCBI Taxonomy" id="1395960"/>
    <lineage>
        <taxon>Bacteria</taxon>
        <taxon>Pseudomonadati</taxon>
        <taxon>Pseudomonadota</taxon>
        <taxon>Alphaproteobacteria</taxon>
        <taxon>Sphingomonadales</taxon>
        <taxon>Sphingomonadaceae</taxon>
        <taxon>Sphingomonas</taxon>
    </lineage>
</organism>
<sequence length="119" mass="12625">MLKQQAIFIAEDEPFIALDLALAIEDADGQVIGPAASVEEALELLGAGHVDGAILDVNLVDRDITPVVVILAERGVPIILQSGVGLPAELSARFPHLTVHLKPCSPKQLIDELAFMLRG</sequence>
<dbReference type="Proteomes" id="UP000306147">
    <property type="component" value="Unassembled WGS sequence"/>
</dbReference>
<feature type="modified residue" description="4-aspartylphosphate" evidence="1">
    <location>
        <position position="56"/>
    </location>
</feature>
<keyword evidence="4" id="KW-1185">Reference proteome</keyword>
<evidence type="ECO:0000313" key="4">
    <source>
        <dbReference type="Proteomes" id="UP000306147"/>
    </source>
</evidence>
<evidence type="ECO:0000256" key="1">
    <source>
        <dbReference type="PROSITE-ProRule" id="PRU00169"/>
    </source>
</evidence>
<dbReference type="GO" id="GO:0000160">
    <property type="term" value="P:phosphorelay signal transduction system"/>
    <property type="evidence" value="ECO:0007669"/>
    <property type="project" value="InterPro"/>
</dbReference>
<dbReference type="AlphaFoldDB" id="A0A4S1XG42"/>
<protein>
    <submittedName>
        <fullName evidence="3">Response regulator</fullName>
    </submittedName>
</protein>
<proteinExistence type="predicted"/>
<keyword evidence="1" id="KW-0597">Phosphoprotein</keyword>
<comment type="caution">
    <text evidence="3">The sequence shown here is derived from an EMBL/GenBank/DDBJ whole genome shotgun (WGS) entry which is preliminary data.</text>
</comment>
<evidence type="ECO:0000259" key="2">
    <source>
        <dbReference type="PROSITE" id="PS50110"/>
    </source>
</evidence>
<dbReference type="RefSeq" id="WP_135962872.1">
    <property type="nucleotide sequence ID" value="NZ_SRXT01000002.1"/>
</dbReference>
<accession>A0A4S1XG42</accession>
<dbReference type="SUPFAM" id="SSF52172">
    <property type="entry name" value="CheY-like"/>
    <property type="match status" value="1"/>
</dbReference>
<feature type="domain" description="Response regulatory" evidence="2">
    <location>
        <begin position="6"/>
        <end position="117"/>
    </location>
</feature>
<name>A0A4S1XG42_9SPHN</name>
<dbReference type="EMBL" id="SRXT01000002">
    <property type="protein sequence ID" value="TGX54978.1"/>
    <property type="molecule type" value="Genomic_DNA"/>
</dbReference>
<dbReference type="OrthoDB" id="582170at2"/>